<dbReference type="GO" id="GO:0022857">
    <property type="term" value="F:transmembrane transporter activity"/>
    <property type="evidence" value="ECO:0007669"/>
    <property type="project" value="InterPro"/>
</dbReference>
<dbReference type="OrthoDB" id="3181223at2"/>
<keyword evidence="2" id="KW-1003">Cell membrane</keyword>
<evidence type="ECO:0000256" key="6">
    <source>
        <dbReference type="SAM" id="Phobius"/>
    </source>
</evidence>
<feature type="transmembrane region" description="Helical" evidence="6">
    <location>
        <begin position="29"/>
        <end position="49"/>
    </location>
</feature>
<keyword evidence="4 6" id="KW-1133">Transmembrane helix</keyword>
<keyword evidence="8" id="KW-1185">Reference proteome</keyword>
<reference evidence="7 8" key="1">
    <citation type="submission" date="2018-10" db="EMBL/GenBank/DDBJ databases">
        <title>Phylogenomics of Brevibacillus.</title>
        <authorList>
            <person name="Dunlap C."/>
        </authorList>
    </citation>
    <scope>NUCLEOTIDE SEQUENCE [LARGE SCALE GENOMIC DNA]</scope>
    <source>
        <strain evidence="7 8">JCM 15716</strain>
    </source>
</reference>
<dbReference type="Pfam" id="PF13520">
    <property type="entry name" value="AA_permease_2"/>
    <property type="match status" value="1"/>
</dbReference>
<feature type="transmembrane region" description="Helical" evidence="6">
    <location>
        <begin position="346"/>
        <end position="366"/>
    </location>
</feature>
<dbReference type="RefSeq" id="WP_122918704.1">
    <property type="nucleotide sequence ID" value="NZ_RHHQ01000012.1"/>
</dbReference>
<sequence length="463" mass="50643">MQTETTVTGTTRGASSARELKRVLTLPSLVFYGIAFLVPTSIFDMYGIISNTTHGMLSFTHLITAVAILFTAYSYGRMATAFPVSGSAYTYVQRAINPYMGFLTGWTVMMDYLLAPMLSYIFAANYLGALFPDVPRWIWIVGFTAFVTTVSYIGINVTAWVNNAIVIVQLSIIAVFTFFVCKYIWGGGGTGTFFDSSVFLNLQELAKPDVGWSVIFTGASILVLSYFGFDAVTTVAEEAIEPKKNVARAVMIICAGAGVMFTLVSYLMLLAWPTGWNEFTDVNTGSLALFQKIGLSTLAVIYPFFTVIGAIAGPLAAQTACSRMLYKMGREEVLPKRFFGYIHPKTATPTNCILLIGAVSLSALFFDLRTAISLVNFGALFGCTFVNLSVIFHYFIKGKKRGGADSVRYLLVPAIGTVITLFFIYMLDGYAKMAGITWLTIGLFYLAGSTKFFRKLPPNLGLD</sequence>
<dbReference type="PIRSF" id="PIRSF006060">
    <property type="entry name" value="AA_transporter"/>
    <property type="match status" value="1"/>
</dbReference>
<comment type="subcellular location">
    <subcellularLocation>
        <location evidence="1">Cell membrane</location>
        <topology evidence="1">Multi-pass membrane protein</topology>
    </subcellularLocation>
</comment>
<evidence type="ECO:0000256" key="1">
    <source>
        <dbReference type="ARBA" id="ARBA00004651"/>
    </source>
</evidence>
<feature type="transmembrane region" description="Helical" evidence="6">
    <location>
        <begin position="407"/>
        <end position="427"/>
    </location>
</feature>
<feature type="transmembrane region" description="Helical" evidence="6">
    <location>
        <begin position="433"/>
        <end position="453"/>
    </location>
</feature>
<name>A0A3M8DG83_9BACL</name>
<keyword evidence="5 6" id="KW-0472">Membrane</keyword>
<feature type="transmembrane region" description="Helical" evidence="6">
    <location>
        <begin position="293"/>
        <end position="317"/>
    </location>
</feature>
<feature type="transmembrane region" description="Helical" evidence="6">
    <location>
        <begin position="250"/>
        <end position="273"/>
    </location>
</feature>
<evidence type="ECO:0000256" key="3">
    <source>
        <dbReference type="ARBA" id="ARBA00022692"/>
    </source>
</evidence>
<evidence type="ECO:0000313" key="7">
    <source>
        <dbReference type="EMBL" id="RNB87006.1"/>
    </source>
</evidence>
<protein>
    <submittedName>
        <fullName evidence="7">APC family permease</fullName>
    </submittedName>
</protein>
<proteinExistence type="predicted"/>
<dbReference type="PANTHER" id="PTHR42770:SF8">
    <property type="entry name" value="PUTRESCINE IMPORTER PUUP"/>
    <property type="match status" value="1"/>
</dbReference>
<dbReference type="AlphaFoldDB" id="A0A3M8DG83"/>
<feature type="transmembrane region" description="Helical" evidence="6">
    <location>
        <begin position="210"/>
        <end position="229"/>
    </location>
</feature>
<dbReference type="EMBL" id="RHHQ01000012">
    <property type="protein sequence ID" value="RNB87006.1"/>
    <property type="molecule type" value="Genomic_DNA"/>
</dbReference>
<dbReference type="Gene3D" id="1.20.1740.10">
    <property type="entry name" value="Amino acid/polyamine transporter I"/>
    <property type="match status" value="1"/>
</dbReference>
<accession>A0A3M8DG83</accession>
<evidence type="ECO:0000256" key="5">
    <source>
        <dbReference type="ARBA" id="ARBA00023136"/>
    </source>
</evidence>
<feature type="transmembrane region" description="Helical" evidence="6">
    <location>
        <begin position="372"/>
        <end position="395"/>
    </location>
</feature>
<dbReference type="GO" id="GO:0005886">
    <property type="term" value="C:plasma membrane"/>
    <property type="evidence" value="ECO:0007669"/>
    <property type="project" value="UniProtKB-SubCell"/>
</dbReference>
<keyword evidence="3 6" id="KW-0812">Transmembrane</keyword>
<feature type="transmembrane region" description="Helical" evidence="6">
    <location>
        <begin position="137"/>
        <end position="157"/>
    </location>
</feature>
<comment type="caution">
    <text evidence="7">The sequence shown here is derived from an EMBL/GenBank/DDBJ whole genome shotgun (WGS) entry which is preliminary data.</text>
</comment>
<dbReference type="Proteomes" id="UP000271031">
    <property type="component" value="Unassembled WGS sequence"/>
</dbReference>
<organism evidence="7 8">
    <name type="scientific">Brevibacillus fluminis</name>
    <dbReference type="NCBI Taxonomy" id="511487"/>
    <lineage>
        <taxon>Bacteria</taxon>
        <taxon>Bacillati</taxon>
        <taxon>Bacillota</taxon>
        <taxon>Bacilli</taxon>
        <taxon>Bacillales</taxon>
        <taxon>Paenibacillaceae</taxon>
        <taxon>Brevibacillus</taxon>
    </lineage>
</organism>
<evidence type="ECO:0000313" key="8">
    <source>
        <dbReference type="Proteomes" id="UP000271031"/>
    </source>
</evidence>
<dbReference type="InterPro" id="IPR002293">
    <property type="entry name" value="AA/rel_permease1"/>
</dbReference>
<gene>
    <name evidence="7" type="ORF">EDM56_14985</name>
</gene>
<dbReference type="InterPro" id="IPR050367">
    <property type="entry name" value="APC_superfamily"/>
</dbReference>
<evidence type="ECO:0000256" key="2">
    <source>
        <dbReference type="ARBA" id="ARBA00022475"/>
    </source>
</evidence>
<dbReference type="PANTHER" id="PTHR42770">
    <property type="entry name" value="AMINO ACID TRANSPORTER-RELATED"/>
    <property type="match status" value="1"/>
</dbReference>
<feature type="transmembrane region" description="Helical" evidence="6">
    <location>
        <begin position="164"/>
        <end position="185"/>
    </location>
</feature>
<evidence type="ECO:0000256" key="4">
    <source>
        <dbReference type="ARBA" id="ARBA00022989"/>
    </source>
</evidence>
<feature type="transmembrane region" description="Helical" evidence="6">
    <location>
        <begin position="55"/>
        <end position="75"/>
    </location>
</feature>